<feature type="non-terminal residue" evidence="1">
    <location>
        <position position="71"/>
    </location>
</feature>
<protein>
    <submittedName>
        <fullName evidence="1">Uncharacterized protein</fullName>
    </submittedName>
</protein>
<comment type="caution">
    <text evidence="1">The sequence shown here is derived from an EMBL/GenBank/DDBJ whole genome shotgun (WGS) entry which is preliminary data.</text>
</comment>
<dbReference type="Proteomes" id="UP000265520">
    <property type="component" value="Unassembled WGS sequence"/>
</dbReference>
<dbReference type="AlphaFoldDB" id="A0A392PQV0"/>
<dbReference type="EMBL" id="LXQA010092521">
    <property type="protein sequence ID" value="MCI14458.1"/>
    <property type="molecule type" value="Genomic_DNA"/>
</dbReference>
<organism evidence="1 2">
    <name type="scientific">Trifolium medium</name>
    <dbReference type="NCBI Taxonomy" id="97028"/>
    <lineage>
        <taxon>Eukaryota</taxon>
        <taxon>Viridiplantae</taxon>
        <taxon>Streptophyta</taxon>
        <taxon>Embryophyta</taxon>
        <taxon>Tracheophyta</taxon>
        <taxon>Spermatophyta</taxon>
        <taxon>Magnoliopsida</taxon>
        <taxon>eudicotyledons</taxon>
        <taxon>Gunneridae</taxon>
        <taxon>Pentapetalae</taxon>
        <taxon>rosids</taxon>
        <taxon>fabids</taxon>
        <taxon>Fabales</taxon>
        <taxon>Fabaceae</taxon>
        <taxon>Papilionoideae</taxon>
        <taxon>50 kb inversion clade</taxon>
        <taxon>NPAAA clade</taxon>
        <taxon>Hologalegina</taxon>
        <taxon>IRL clade</taxon>
        <taxon>Trifolieae</taxon>
        <taxon>Trifolium</taxon>
    </lineage>
</organism>
<reference evidence="1 2" key="1">
    <citation type="journal article" date="2018" name="Front. Plant Sci.">
        <title>Red Clover (Trifolium pratense) and Zigzag Clover (T. medium) - A Picture of Genomic Similarities and Differences.</title>
        <authorList>
            <person name="Dluhosova J."/>
            <person name="Istvanek J."/>
            <person name="Nedelnik J."/>
            <person name="Repkova J."/>
        </authorList>
    </citation>
    <scope>NUCLEOTIDE SEQUENCE [LARGE SCALE GENOMIC DNA]</scope>
    <source>
        <strain evidence="2">cv. 10/8</strain>
        <tissue evidence="1">Leaf</tissue>
    </source>
</reference>
<evidence type="ECO:0000313" key="1">
    <source>
        <dbReference type="EMBL" id="MCI14458.1"/>
    </source>
</evidence>
<proteinExistence type="predicted"/>
<name>A0A392PQV0_9FABA</name>
<sequence>MRDDHAAEVEKLKQEVKTQGELASKMAKERDEAVAVSSDLTKEKALLEETVSGLEVSVGAQYDEGFLFALD</sequence>
<evidence type="ECO:0000313" key="2">
    <source>
        <dbReference type="Proteomes" id="UP000265520"/>
    </source>
</evidence>
<accession>A0A392PQV0</accession>
<keyword evidence="2" id="KW-1185">Reference proteome</keyword>